<sequence>VEETQGELTSSCGSKTMANVSLAFRDVSIDLSQEEWECLDTVQRDLYKDVMLENYSNLVSLGYTIPKPDVITLLEQEKEPWIVMREGTRNWFTDLEYKYITKNLLSEENVCKIYLSQLQTGEKSKNTIHEDTIFRNGLQ</sequence>
<comment type="caution">
    <text evidence="2">The sequence shown here is derived from an EMBL/GenBank/DDBJ whole genome shotgun (WGS) entry which is preliminary data.</text>
</comment>
<feature type="non-terminal residue" evidence="2">
    <location>
        <position position="139"/>
    </location>
</feature>
<dbReference type="Proteomes" id="UP000236370">
    <property type="component" value="Unassembled WGS sequence"/>
</dbReference>
<dbReference type="Pfam" id="PF01352">
    <property type="entry name" value="KRAB"/>
    <property type="match status" value="1"/>
</dbReference>
<protein>
    <submittedName>
        <fullName evidence="2">ZNF546 isoform 2</fullName>
    </submittedName>
</protein>
<organism evidence="2 3">
    <name type="scientific">Pan troglodytes</name>
    <name type="common">Chimpanzee</name>
    <dbReference type="NCBI Taxonomy" id="9598"/>
    <lineage>
        <taxon>Eukaryota</taxon>
        <taxon>Metazoa</taxon>
        <taxon>Chordata</taxon>
        <taxon>Craniata</taxon>
        <taxon>Vertebrata</taxon>
        <taxon>Euteleostomi</taxon>
        <taxon>Mammalia</taxon>
        <taxon>Eutheria</taxon>
        <taxon>Euarchontoglires</taxon>
        <taxon>Primates</taxon>
        <taxon>Haplorrhini</taxon>
        <taxon>Catarrhini</taxon>
        <taxon>Hominidae</taxon>
        <taxon>Pan</taxon>
    </lineage>
</organism>
<dbReference type="CDD" id="cd07765">
    <property type="entry name" value="KRAB_A-box"/>
    <property type="match status" value="1"/>
</dbReference>
<dbReference type="InterPro" id="IPR050169">
    <property type="entry name" value="Krueppel_C2H2_ZnF"/>
</dbReference>
<dbReference type="AlphaFoldDB" id="A0A2J8QFN6"/>
<accession>A0A2J8QFN6</accession>
<dbReference type="Gene3D" id="6.10.140.140">
    <property type="match status" value="1"/>
</dbReference>
<dbReference type="GO" id="GO:0006355">
    <property type="term" value="P:regulation of DNA-templated transcription"/>
    <property type="evidence" value="ECO:0007669"/>
    <property type="project" value="InterPro"/>
</dbReference>
<dbReference type="PANTHER" id="PTHR23232:SF117">
    <property type="entry name" value="KRAB DOMAIN-CONTAINING PROTEIN"/>
    <property type="match status" value="1"/>
</dbReference>
<feature type="domain" description="KRAB" evidence="1">
    <location>
        <begin position="22"/>
        <end position="93"/>
    </location>
</feature>
<feature type="non-terminal residue" evidence="2">
    <location>
        <position position="1"/>
    </location>
</feature>
<evidence type="ECO:0000259" key="1">
    <source>
        <dbReference type="PROSITE" id="PS50805"/>
    </source>
</evidence>
<evidence type="ECO:0000313" key="2">
    <source>
        <dbReference type="EMBL" id="PNI95094.1"/>
    </source>
</evidence>
<dbReference type="InterPro" id="IPR036051">
    <property type="entry name" value="KRAB_dom_sf"/>
</dbReference>
<dbReference type="PROSITE" id="PS50805">
    <property type="entry name" value="KRAB"/>
    <property type="match status" value="1"/>
</dbReference>
<dbReference type="InterPro" id="IPR001909">
    <property type="entry name" value="KRAB"/>
</dbReference>
<name>A0A2J8QFN6_PANTR</name>
<dbReference type="PANTHER" id="PTHR23232">
    <property type="entry name" value="KRAB DOMAIN C2H2 ZINC FINGER"/>
    <property type="match status" value="1"/>
</dbReference>
<evidence type="ECO:0000313" key="3">
    <source>
        <dbReference type="Proteomes" id="UP000236370"/>
    </source>
</evidence>
<proteinExistence type="predicted"/>
<gene>
    <name evidence="2" type="ORF">CK820_G0030443</name>
</gene>
<dbReference type="SUPFAM" id="SSF109640">
    <property type="entry name" value="KRAB domain (Kruppel-associated box)"/>
    <property type="match status" value="1"/>
</dbReference>
<reference evidence="2 3" key="1">
    <citation type="submission" date="2017-12" db="EMBL/GenBank/DDBJ databases">
        <title>High-resolution comparative analysis of great ape genomes.</title>
        <authorList>
            <person name="Pollen A."/>
            <person name="Hastie A."/>
            <person name="Hormozdiari F."/>
            <person name="Dougherty M."/>
            <person name="Liu R."/>
            <person name="Chaisson M."/>
            <person name="Hoppe E."/>
            <person name="Hill C."/>
            <person name="Pang A."/>
            <person name="Hillier L."/>
            <person name="Baker C."/>
            <person name="Armstrong J."/>
            <person name="Shendure J."/>
            <person name="Paten B."/>
            <person name="Wilson R."/>
            <person name="Chao H."/>
            <person name="Schneider V."/>
            <person name="Ventura M."/>
            <person name="Kronenberg Z."/>
            <person name="Murali S."/>
            <person name="Gordon D."/>
            <person name="Cantsilieris S."/>
            <person name="Munson K."/>
            <person name="Nelson B."/>
            <person name="Raja A."/>
            <person name="Underwood J."/>
            <person name="Diekhans M."/>
            <person name="Fiddes I."/>
            <person name="Haussler D."/>
            <person name="Eichler E."/>
        </authorList>
    </citation>
    <scope>NUCLEOTIDE SEQUENCE [LARGE SCALE GENOMIC DNA]</scope>
    <source>
        <strain evidence="2">Yerkes chimp pedigree #C0471</strain>
    </source>
</reference>
<dbReference type="SMART" id="SM00349">
    <property type="entry name" value="KRAB"/>
    <property type="match status" value="1"/>
</dbReference>
<dbReference type="EMBL" id="NBAG03000039">
    <property type="protein sequence ID" value="PNI95094.1"/>
    <property type="molecule type" value="Genomic_DNA"/>
</dbReference>